<accession>A0AAQ4FPT5</accession>
<feature type="region of interest" description="Disordered" evidence="1">
    <location>
        <begin position="1"/>
        <end position="28"/>
    </location>
</feature>
<comment type="caution">
    <text evidence="2">The sequence shown here is derived from an EMBL/GenBank/DDBJ whole genome shotgun (WGS) entry which is preliminary data.</text>
</comment>
<evidence type="ECO:0000313" key="3">
    <source>
        <dbReference type="Proteomes" id="UP001321473"/>
    </source>
</evidence>
<proteinExistence type="predicted"/>
<organism evidence="2 3">
    <name type="scientific">Amblyomma americanum</name>
    <name type="common">Lone star tick</name>
    <dbReference type="NCBI Taxonomy" id="6943"/>
    <lineage>
        <taxon>Eukaryota</taxon>
        <taxon>Metazoa</taxon>
        <taxon>Ecdysozoa</taxon>
        <taxon>Arthropoda</taxon>
        <taxon>Chelicerata</taxon>
        <taxon>Arachnida</taxon>
        <taxon>Acari</taxon>
        <taxon>Parasitiformes</taxon>
        <taxon>Ixodida</taxon>
        <taxon>Ixodoidea</taxon>
        <taxon>Ixodidae</taxon>
        <taxon>Amblyomminae</taxon>
        <taxon>Amblyomma</taxon>
    </lineage>
</organism>
<evidence type="ECO:0000313" key="2">
    <source>
        <dbReference type="EMBL" id="KAK8788648.1"/>
    </source>
</evidence>
<evidence type="ECO:0000256" key="1">
    <source>
        <dbReference type="SAM" id="MobiDB-lite"/>
    </source>
</evidence>
<sequence>ARDRVAHNPGLARSPLARQWTQRPGGKDTSVLSKQYLKNWQAVFCKGFKAPQVEGLQQPTLHGAAFSGPRHLFPVPGYWLKSVPTILHLGLQAESH</sequence>
<dbReference type="EMBL" id="JARKHS020000585">
    <property type="protein sequence ID" value="KAK8788648.1"/>
    <property type="molecule type" value="Genomic_DNA"/>
</dbReference>
<dbReference type="AlphaFoldDB" id="A0AAQ4FPT5"/>
<protein>
    <submittedName>
        <fullName evidence="2">Uncharacterized protein</fullName>
    </submittedName>
</protein>
<feature type="non-terminal residue" evidence="2">
    <location>
        <position position="1"/>
    </location>
</feature>
<reference evidence="2 3" key="1">
    <citation type="journal article" date="2023" name="Arcadia Sci">
        <title>De novo assembly of a long-read Amblyomma americanum tick genome.</title>
        <authorList>
            <person name="Chou S."/>
            <person name="Poskanzer K.E."/>
            <person name="Rollins M."/>
            <person name="Thuy-Boun P.S."/>
        </authorList>
    </citation>
    <scope>NUCLEOTIDE SEQUENCE [LARGE SCALE GENOMIC DNA]</scope>
    <source>
        <strain evidence="2">F_SG_1</strain>
        <tissue evidence="2">Salivary glands</tissue>
    </source>
</reference>
<keyword evidence="3" id="KW-1185">Reference proteome</keyword>
<gene>
    <name evidence="2" type="ORF">V5799_021581</name>
</gene>
<dbReference type="Proteomes" id="UP001321473">
    <property type="component" value="Unassembled WGS sequence"/>
</dbReference>
<name>A0AAQ4FPT5_AMBAM</name>